<feature type="transmembrane region" description="Helical" evidence="2">
    <location>
        <begin position="142"/>
        <end position="160"/>
    </location>
</feature>
<organism evidence="3 4">
    <name type="scientific">Tetrahymena thermophila (strain SB210)</name>
    <dbReference type="NCBI Taxonomy" id="312017"/>
    <lineage>
        <taxon>Eukaryota</taxon>
        <taxon>Sar</taxon>
        <taxon>Alveolata</taxon>
        <taxon>Ciliophora</taxon>
        <taxon>Intramacronucleata</taxon>
        <taxon>Oligohymenophorea</taxon>
        <taxon>Hymenostomatida</taxon>
        <taxon>Tetrahymenina</taxon>
        <taxon>Tetrahymenidae</taxon>
        <taxon>Tetrahymena</taxon>
    </lineage>
</organism>
<gene>
    <name evidence="3" type="ORF">TTHERM_00942720</name>
</gene>
<protein>
    <submittedName>
        <fullName evidence="3">Transmembrane protein, putative</fullName>
    </submittedName>
</protein>
<feature type="transmembrane region" description="Helical" evidence="2">
    <location>
        <begin position="253"/>
        <end position="274"/>
    </location>
</feature>
<dbReference type="HOGENOM" id="CLU_830244_0_0_1"/>
<keyword evidence="2" id="KW-0472">Membrane</keyword>
<evidence type="ECO:0000313" key="3">
    <source>
        <dbReference type="EMBL" id="EAR83351.2"/>
    </source>
</evidence>
<name>Q22DK7_TETTS</name>
<feature type="transmembrane region" description="Helical" evidence="2">
    <location>
        <begin position="315"/>
        <end position="336"/>
    </location>
</feature>
<proteinExistence type="predicted"/>
<feature type="transmembrane region" description="Helical" evidence="2">
    <location>
        <begin position="208"/>
        <end position="227"/>
    </location>
</feature>
<evidence type="ECO:0000313" key="4">
    <source>
        <dbReference type="Proteomes" id="UP000009168"/>
    </source>
</evidence>
<dbReference type="RefSeq" id="XP_001031014.2">
    <property type="nucleotide sequence ID" value="XM_001031014.2"/>
</dbReference>
<dbReference type="InParanoid" id="Q22DK7"/>
<evidence type="ECO:0000256" key="2">
    <source>
        <dbReference type="SAM" id="Phobius"/>
    </source>
</evidence>
<dbReference type="EMBL" id="GG662797">
    <property type="protein sequence ID" value="EAR83351.2"/>
    <property type="molecule type" value="Genomic_DNA"/>
</dbReference>
<keyword evidence="2" id="KW-1133">Transmembrane helix</keyword>
<feature type="transmembrane region" description="Helical" evidence="2">
    <location>
        <begin position="286"/>
        <end position="309"/>
    </location>
</feature>
<reference evidence="4" key="1">
    <citation type="journal article" date="2006" name="PLoS Biol.">
        <title>Macronuclear genome sequence of the ciliate Tetrahymena thermophila, a model eukaryote.</title>
        <authorList>
            <person name="Eisen J.A."/>
            <person name="Coyne R.S."/>
            <person name="Wu M."/>
            <person name="Wu D."/>
            <person name="Thiagarajan M."/>
            <person name="Wortman J.R."/>
            <person name="Badger J.H."/>
            <person name="Ren Q."/>
            <person name="Amedeo P."/>
            <person name="Jones K.M."/>
            <person name="Tallon L.J."/>
            <person name="Delcher A.L."/>
            <person name="Salzberg S.L."/>
            <person name="Silva J.C."/>
            <person name="Haas B.J."/>
            <person name="Majoros W.H."/>
            <person name="Farzad M."/>
            <person name="Carlton J.M."/>
            <person name="Smith R.K. Jr."/>
            <person name="Garg J."/>
            <person name="Pearlman R.E."/>
            <person name="Karrer K.M."/>
            <person name="Sun L."/>
            <person name="Manning G."/>
            <person name="Elde N.C."/>
            <person name="Turkewitz A.P."/>
            <person name="Asai D.J."/>
            <person name="Wilkes D.E."/>
            <person name="Wang Y."/>
            <person name="Cai H."/>
            <person name="Collins K."/>
            <person name="Stewart B.A."/>
            <person name="Lee S.R."/>
            <person name="Wilamowska K."/>
            <person name="Weinberg Z."/>
            <person name="Ruzzo W.L."/>
            <person name="Wloga D."/>
            <person name="Gaertig J."/>
            <person name="Frankel J."/>
            <person name="Tsao C.-C."/>
            <person name="Gorovsky M.A."/>
            <person name="Keeling P.J."/>
            <person name="Waller R.F."/>
            <person name="Patron N.J."/>
            <person name="Cherry J.M."/>
            <person name="Stover N.A."/>
            <person name="Krieger C.J."/>
            <person name="del Toro C."/>
            <person name="Ryder H.F."/>
            <person name="Williamson S.C."/>
            <person name="Barbeau R.A."/>
            <person name="Hamilton E.P."/>
            <person name="Orias E."/>
        </authorList>
    </citation>
    <scope>NUCLEOTIDE SEQUENCE [LARGE SCALE GENOMIC DNA]</scope>
    <source>
        <strain evidence="4">SB210</strain>
    </source>
</reference>
<sequence>MSQSNRLPSESDQLGNYNYPPRPAPPAASQPCCCWSLQVRKKEVDAFLDSTSPPKVYAGIYVIGLVFYITYFACVVSQFKTISGLYLKKNYFRNGQIIFGSQLDGTQSFSNIDQCQIYSEVEQNKISNYLSKHTSTLVNTHFIVGFIGAMVCFSLIFPFFPKNEESYNPRTLTRYLLCYIFFLDNAKKYNNNSYFITRLMEKFYSGNLLLLIFTSGTAVGFSPPIFLRSVTLGDGFSCISQGDANVIDNMNTLLYALSIGVFCLYALSLIYLVTNCIQIHIIRFTSVLILTIVGVVCIVVSFVIVILYSTNLVKAFYLISLISHFLQYVSMYRVYINEKCNHSFFKEEEV</sequence>
<feature type="transmembrane region" description="Helical" evidence="2">
    <location>
        <begin position="56"/>
        <end position="79"/>
    </location>
</feature>
<feature type="compositionally biased region" description="Polar residues" evidence="1">
    <location>
        <begin position="1"/>
        <end position="16"/>
    </location>
</feature>
<dbReference type="GeneID" id="7837129"/>
<evidence type="ECO:0000256" key="1">
    <source>
        <dbReference type="SAM" id="MobiDB-lite"/>
    </source>
</evidence>
<keyword evidence="2 3" id="KW-0812">Transmembrane</keyword>
<dbReference type="KEGG" id="tet:TTHERM_00942720"/>
<feature type="region of interest" description="Disordered" evidence="1">
    <location>
        <begin position="1"/>
        <end position="20"/>
    </location>
</feature>
<dbReference type="AlphaFoldDB" id="Q22DK7"/>
<dbReference type="Proteomes" id="UP000009168">
    <property type="component" value="Unassembled WGS sequence"/>
</dbReference>
<keyword evidence="4" id="KW-1185">Reference proteome</keyword>
<accession>Q22DK7</accession>